<feature type="signal peptide" evidence="4">
    <location>
        <begin position="1"/>
        <end position="25"/>
    </location>
</feature>
<reference evidence="8 9" key="1">
    <citation type="submission" date="2020-11" db="EMBL/GenBank/DDBJ databases">
        <authorList>
            <person name="Wallbank WR R."/>
            <person name="Pardo Diaz C."/>
            <person name="Kozak K."/>
            <person name="Martin S."/>
            <person name="Jiggins C."/>
            <person name="Moest M."/>
            <person name="Warren A I."/>
            <person name="Generalovic N T."/>
            <person name="Byers J.R.P. K."/>
            <person name="Montejo-Kovacevich G."/>
            <person name="Yen C E."/>
        </authorList>
    </citation>
    <scope>NUCLEOTIDE SEQUENCE [LARGE SCALE GENOMIC DNA]</scope>
</reference>
<dbReference type="SUPFAM" id="SSF55920">
    <property type="entry name" value="Creatinase/aminopeptidase"/>
    <property type="match status" value="1"/>
</dbReference>
<dbReference type="PANTHER" id="PTHR43763:SF6">
    <property type="entry name" value="XAA-PRO AMINOPEPTIDASE 1"/>
    <property type="match status" value="1"/>
</dbReference>
<dbReference type="InterPro" id="IPR000587">
    <property type="entry name" value="Creatinase_N"/>
</dbReference>
<comment type="similarity">
    <text evidence="1">Belongs to the peptidase M24B family.</text>
</comment>
<feature type="chain" id="PRO_5031057700" evidence="4">
    <location>
        <begin position="26"/>
        <end position="705"/>
    </location>
</feature>
<dbReference type="GO" id="GO:0005737">
    <property type="term" value="C:cytoplasm"/>
    <property type="evidence" value="ECO:0007669"/>
    <property type="project" value="UniProtKB-ARBA"/>
</dbReference>
<dbReference type="Proteomes" id="UP000594454">
    <property type="component" value="Chromosome 3"/>
</dbReference>
<evidence type="ECO:0000259" key="5">
    <source>
        <dbReference type="Pfam" id="PF00557"/>
    </source>
</evidence>
<gene>
    <name evidence="8" type="ORF">HERILL_LOCUS7277</name>
</gene>
<feature type="domain" description="Peptidase M24 C-terminal" evidence="7">
    <location>
        <begin position="601"/>
        <end position="664"/>
    </location>
</feature>
<dbReference type="InterPro" id="IPR029149">
    <property type="entry name" value="Creatin/AminoP/Spt16_N"/>
</dbReference>
<keyword evidence="9" id="KW-1185">Reference proteome</keyword>
<dbReference type="Pfam" id="PF00557">
    <property type="entry name" value="Peptidase_M24"/>
    <property type="match status" value="1"/>
</dbReference>
<evidence type="ECO:0000259" key="7">
    <source>
        <dbReference type="Pfam" id="PF16188"/>
    </source>
</evidence>
<dbReference type="SUPFAM" id="SSF53092">
    <property type="entry name" value="Creatinase/prolidase N-terminal domain"/>
    <property type="match status" value="1"/>
</dbReference>
<dbReference type="InterPro" id="IPR050422">
    <property type="entry name" value="X-Pro_aminopeptidase_P"/>
</dbReference>
<dbReference type="InterPro" id="IPR036005">
    <property type="entry name" value="Creatinase/aminopeptidase-like"/>
</dbReference>
<dbReference type="PANTHER" id="PTHR43763">
    <property type="entry name" value="XAA-PRO AMINOPEPTIDASE 1"/>
    <property type="match status" value="1"/>
</dbReference>
<protein>
    <submittedName>
        <fullName evidence="8">Uncharacterized protein</fullName>
    </submittedName>
</protein>
<accession>A0A7R8UPG3</accession>
<dbReference type="OMA" id="IRTYVQI"/>
<evidence type="ECO:0000256" key="2">
    <source>
        <dbReference type="ARBA" id="ARBA00022723"/>
    </source>
</evidence>
<proteinExistence type="inferred from homology"/>
<dbReference type="Gene3D" id="3.40.350.10">
    <property type="entry name" value="Creatinase/prolidase N-terminal domain"/>
    <property type="match status" value="2"/>
</dbReference>
<dbReference type="Pfam" id="PF16189">
    <property type="entry name" value="Creatinase_N_2"/>
    <property type="match status" value="1"/>
</dbReference>
<dbReference type="Pfam" id="PF01321">
    <property type="entry name" value="Creatinase_N"/>
    <property type="match status" value="1"/>
</dbReference>
<evidence type="ECO:0000256" key="4">
    <source>
        <dbReference type="SAM" id="SignalP"/>
    </source>
</evidence>
<keyword evidence="3" id="KW-0378">Hydrolase</keyword>
<feature type="domain" description="Peptidase M24" evidence="5">
    <location>
        <begin position="374"/>
        <end position="588"/>
    </location>
</feature>
<feature type="domain" description="Creatinase N-terminal" evidence="6">
    <location>
        <begin position="64"/>
        <end position="179"/>
    </location>
</feature>
<evidence type="ECO:0000313" key="9">
    <source>
        <dbReference type="Proteomes" id="UP000594454"/>
    </source>
</evidence>
<dbReference type="AlphaFoldDB" id="A0A7R8UPG3"/>
<dbReference type="InParanoid" id="A0A7R8UPG3"/>
<dbReference type="CDD" id="cd01085">
    <property type="entry name" value="APP"/>
    <property type="match status" value="1"/>
</dbReference>
<dbReference type="InterPro" id="IPR032416">
    <property type="entry name" value="Peptidase_M24_C"/>
</dbReference>
<evidence type="ECO:0000259" key="6">
    <source>
        <dbReference type="Pfam" id="PF01321"/>
    </source>
</evidence>
<dbReference type="FunFam" id="3.90.230.10:FF:000009">
    <property type="entry name" value="xaa-Pro aminopeptidase 2"/>
    <property type="match status" value="1"/>
</dbReference>
<organism evidence="8 9">
    <name type="scientific">Hermetia illucens</name>
    <name type="common">Black soldier fly</name>
    <dbReference type="NCBI Taxonomy" id="343691"/>
    <lineage>
        <taxon>Eukaryota</taxon>
        <taxon>Metazoa</taxon>
        <taxon>Ecdysozoa</taxon>
        <taxon>Arthropoda</taxon>
        <taxon>Hexapoda</taxon>
        <taxon>Insecta</taxon>
        <taxon>Pterygota</taxon>
        <taxon>Neoptera</taxon>
        <taxon>Endopterygota</taxon>
        <taxon>Diptera</taxon>
        <taxon>Brachycera</taxon>
        <taxon>Stratiomyomorpha</taxon>
        <taxon>Stratiomyidae</taxon>
        <taxon>Hermetiinae</taxon>
        <taxon>Hermetia</taxon>
    </lineage>
</organism>
<evidence type="ECO:0000256" key="3">
    <source>
        <dbReference type="ARBA" id="ARBA00022801"/>
    </source>
</evidence>
<dbReference type="EMBL" id="LR899011">
    <property type="protein sequence ID" value="CAD7084380.1"/>
    <property type="molecule type" value="Genomic_DNA"/>
</dbReference>
<dbReference type="GO" id="GO:0070006">
    <property type="term" value="F:metalloaminopeptidase activity"/>
    <property type="evidence" value="ECO:0007669"/>
    <property type="project" value="InterPro"/>
</dbReference>
<name>A0A7R8UPG3_HERIL</name>
<dbReference type="Gene3D" id="3.90.230.10">
    <property type="entry name" value="Creatinase/methionine aminopeptidase superfamily"/>
    <property type="match status" value="1"/>
</dbReference>
<keyword evidence="4" id="KW-0732">Signal</keyword>
<evidence type="ECO:0000256" key="1">
    <source>
        <dbReference type="ARBA" id="ARBA00008766"/>
    </source>
</evidence>
<dbReference type="InterPro" id="IPR033740">
    <property type="entry name" value="Pept_M24B"/>
</dbReference>
<dbReference type="GO" id="GO:0046872">
    <property type="term" value="F:metal ion binding"/>
    <property type="evidence" value="ECO:0007669"/>
    <property type="project" value="UniProtKB-KW"/>
</dbReference>
<evidence type="ECO:0000313" key="8">
    <source>
        <dbReference type="EMBL" id="CAD7084380.1"/>
    </source>
</evidence>
<dbReference type="InterPro" id="IPR000994">
    <property type="entry name" value="Pept_M24"/>
</dbReference>
<sequence length="705" mass="81260">MHSAYIWWAALYMVLCSVLFSECFAARLTGIERESCSYRKGKVLQPVSVNRLRLQELREQMLIRATIEGPEIDAYIIPSYDEHQNEEVAERDQRLQYLTGFTGSNGMAAVTAKHAALWVNDRYIRQASGELNCEWDLFHSAGNVSILDWLGSMLKPEMRVGADPHLIPFAVWRQWEKELYFKHFLYLVKVNNNLIDVIWGASRPPVEDNRIRVHETRYSGEKWKSKITALRSTLRNMNCDAMVVTSLPEIAYILNLRGSDIPYTPVFKGYLVVAHDRIILYTHENKMRLDVEIHLESGFCYNDMCVSVKDYHVIWRDIRTFSQLWKRVLIPAHCIFDLGASEAIHSAFNRTIVYEAISPIIFMKAQKNSVERAGMHTAHIRDAAAMCDVMSYLEERFALGDAWTEMKIKREVDRSRKSQDHSEGLSFSTVVAFGPHSSLPYYAPSNITDIEVTDESTLVIDSGGQYLDGTTDVARTFHFGEPTEEMKKAYTNVLAGIIRLSTLKFPENIWPSELDAFSRSSVWDSMSDYPHATGHGIGSYSSVRESPIDISYTAKQRFNFKEGYFFSNEPGFYKNGDFGIRLENVLEVVDTGHTHPSGVRFLKFQGVTLVPYEPKLIDKTLLSVPQKRWLNEYNAKIRELVGEELKRQSNMPAFYWMMNKTRHIREYLPREEYNGENDKNIADYLKSYKLIVFIVLVCSQAFYLM</sequence>
<dbReference type="OrthoDB" id="9995434at2759"/>
<keyword evidence="2" id="KW-0479">Metal-binding</keyword>
<dbReference type="Pfam" id="PF16188">
    <property type="entry name" value="Peptidase_M24_C"/>
    <property type="match status" value="1"/>
</dbReference>